<keyword evidence="1" id="KW-1133">Transmembrane helix</keyword>
<organism evidence="2 3">
    <name type="scientific">Myroides guanonis</name>
    <dbReference type="NCBI Taxonomy" id="1150112"/>
    <lineage>
        <taxon>Bacteria</taxon>
        <taxon>Pseudomonadati</taxon>
        <taxon>Bacteroidota</taxon>
        <taxon>Flavobacteriia</taxon>
        <taxon>Flavobacteriales</taxon>
        <taxon>Flavobacteriaceae</taxon>
        <taxon>Myroides</taxon>
    </lineage>
</organism>
<reference evidence="3" key="1">
    <citation type="submission" date="2016-10" db="EMBL/GenBank/DDBJ databases">
        <authorList>
            <person name="Varghese N."/>
            <person name="Submissions S."/>
        </authorList>
    </citation>
    <scope>NUCLEOTIDE SEQUENCE [LARGE SCALE GENOMIC DNA]</scope>
    <source>
        <strain evidence="3">DSM 26542</strain>
    </source>
</reference>
<keyword evidence="3" id="KW-1185">Reference proteome</keyword>
<feature type="transmembrane region" description="Helical" evidence="1">
    <location>
        <begin position="182"/>
        <end position="207"/>
    </location>
</feature>
<evidence type="ECO:0000313" key="3">
    <source>
        <dbReference type="Proteomes" id="UP000243887"/>
    </source>
</evidence>
<accession>A0A1I3LKX2</accession>
<evidence type="ECO:0000256" key="1">
    <source>
        <dbReference type="SAM" id="Phobius"/>
    </source>
</evidence>
<dbReference type="RefSeq" id="WP_218148698.1">
    <property type="nucleotide sequence ID" value="NZ_FORU01000001.1"/>
</dbReference>
<dbReference type="Proteomes" id="UP000243887">
    <property type="component" value="Unassembled WGS sequence"/>
</dbReference>
<proteinExistence type="predicted"/>
<keyword evidence="1" id="KW-0472">Membrane</keyword>
<gene>
    <name evidence="2" type="ORF">SAMN04487893_101377</name>
</gene>
<name>A0A1I3LKX2_9FLAO</name>
<evidence type="ECO:0000313" key="2">
    <source>
        <dbReference type="EMBL" id="SFI85347.1"/>
    </source>
</evidence>
<dbReference type="AlphaFoldDB" id="A0A1I3LKX2"/>
<dbReference type="STRING" id="1150112.SAMN04487893_101377"/>
<dbReference type="EMBL" id="FORU01000001">
    <property type="protein sequence ID" value="SFI85347.1"/>
    <property type="molecule type" value="Genomic_DNA"/>
</dbReference>
<dbReference type="PROSITE" id="PS51257">
    <property type="entry name" value="PROKAR_LIPOPROTEIN"/>
    <property type="match status" value="1"/>
</dbReference>
<protein>
    <submittedName>
        <fullName evidence="2">Uncharacterized protein</fullName>
    </submittedName>
</protein>
<keyword evidence="1" id="KW-0812">Transmembrane</keyword>
<sequence>MRRLVFLTVILILSISCSNKTDDGVKLVNVDFGKGQYEEPFVFLSSKPRILVKSLEYTPNFFLSDTIVLEKTFSIGFNEESIRSKSTAFVQLVDSTGFSPKGISVYFNDSLSSNGWYEIKPSLQEQDLKIKLKLDPDRGEHIFYGNVIIKADELDLINELNVQEENIVIGEWKVKQEISWPILLWIIWFIIVSFILVFLGILIKFIFEIFIWLGSVLNTSIASSSELKVVPNADRPYKRVEIDAVFKKTKTKLHAEAVIRGKGEALFQDCYTGKVLRGGDLYDYEHIRSSEEIYMKYRDILTNEEIAEVVNCEENVKVTLRSINQSKGKRRFEEWASQSIIMKHNICIKTSKENTKIADIGIKKAIKNLNR</sequence>